<name>A0A5M8RV36_9BACI</name>
<comment type="caution">
    <text evidence="2">The sequence shown here is derived from an EMBL/GenBank/DDBJ whole genome shotgun (WGS) entry which is preliminary data.</text>
</comment>
<gene>
    <name evidence="2" type="ORF">DX927_09095</name>
</gene>
<organism evidence="2 3">
    <name type="scientific">Bacillus swezeyi</name>
    <dbReference type="NCBI Taxonomy" id="1925020"/>
    <lineage>
        <taxon>Bacteria</taxon>
        <taxon>Bacillati</taxon>
        <taxon>Bacillota</taxon>
        <taxon>Bacilli</taxon>
        <taxon>Bacillales</taxon>
        <taxon>Bacillaceae</taxon>
        <taxon>Bacillus</taxon>
    </lineage>
</organism>
<feature type="transmembrane region" description="Helical" evidence="1">
    <location>
        <begin position="79"/>
        <end position="103"/>
    </location>
</feature>
<dbReference type="AlphaFoldDB" id="A0A5M8RV36"/>
<reference evidence="2 3" key="1">
    <citation type="submission" date="2018-08" db="EMBL/GenBank/DDBJ databases">
        <title>Bacillus phenotypic plasticity.</title>
        <authorList>
            <person name="Hurtado E."/>
        </authorList>
    </citation>
    <scope>NUCLEOTIDE SEQUENCE [LARGE SCALE GENOMIC DNA]</scope>
    <source>
        <strain evidence="2 3">427</strain>
    </source>
</reference>
<proteinExistence type="predicted"/>
<feature type="transmembrane region" description="Helical" evidence="1">
    <location>
        <begin position="33"/>
        <end position="58"/>
    </location>
</feature>
<evidence type="ECO:0000313" key="2">
    <source>
        <dbReference type="EMBL" id="KAA6450976.1"/>
    </source>
</evidence>
<evidence type="ECO:0000256" key="1">
    <source>
        <dbReference type="SAM" id="Phobius"/>
    </source>
</evidence>
<dbReference type="Proteomes" id="UP000324326">
    <property type="component" value="Unassembled WGS sequence"/>
</dbReference>
<evidence type="ECO:0000313" key="3">
    <source>
        <dbReference type="Proteomes" id="UP000324326"/>
    </source>
</evidence>
<keyword evidence="1" id="KW-0812">Transmembrane</keyword>
<dbReference type="RefSeq" id="WP_150149808.1">
    <property type="nucleotide sequence ID" value="NZ_QSND01000002.1"/>
</dbReference>
<dbReference type="EMBL" id="QSND01000002">
    <property type="protein sequence ID" value="KAA6450976.1"/>
    <property type="molecule type" value="Genomic_DNA"/>
</dbReference>
<keyword evidence="1" id="KW-1133">Transmembrane helix</keyword>
<protein>
    <submittedName>
        <fullName evidence="2">Uncharacterized protein</fullName>
    </submittedName>
</protein>
<sequence length="124" mass="13860">MENVNVREIINELSTRLGVAAEHVYEVLVKQQVINGIITIAFMVGALILFGIMFPKFLRKGVQHQKTLSSSYDSNPDMNIAWSLGGILLFTIVLSLIFIPIGINQIINPEYYAIKDILDLIKGN</sequence>
<accession>A0A5M8RV36</accession>
<keyword evidence="1" id="KW-0472">Membrane</keyword>